<proteinExistence type="predicted"/>
<feature type="compositionally biased region" description="Basic residues" evidence="1">
    <location>
        <begin position="119"/>
        <end position="131"/>
    </location>
</feature>
<keyword evidence="3" id="KW-1185">Reference proteome</keyword>
<comment type="caution">
    <text evidence="2">The sequence shown here is derived from an EMBL/GenBank/DDBJ whole genome shotgun (WGS) entry which is preliminary data.</text>
</comment>
<evidence type="ECO:0000313" key="3">
    <source>
        <dbReference type="Proteomes" id="UP001194696"/>
    </source>
</evidence>
<evidence type="ECO:0000256" key="1">
    <source>
        <dbReference type="SAM" id="MobiDB-lite"/>
    </source>
</evidence>
<organism evidence="2 3">
    <name type="scientific">Linnemannia gamsii</name>
    <dbReference type="NCBI Taxonomy" id="64522"/>
    <lineage>
        <taxon>Eukaryota</taxon>
        <taxon>Fungi</taxon>
        <taxon>Fungi incertae sedis</taxon>
        <taxon>Mucoromycota</taxon>
        <taxon>Mortierellomycotina</taxon>
        <taxon>Mortierellomycetes</taxon>
        <taxon>Mortierellales</taxon>
        <taxon>Mortierellaceae</taxon>
        <taxon>Linnemannia</taxon>
    </lineage>
</organism>
<dbReference type="EMBL" id="JAAAIM010001218">
    <property type="protein sequence ID" value="KAG0280983.1"/>
    <property type="molecule type" value="Genomic_DNA"/>
</dbReference>
<feature type="region of interest" description="Disordered" evidence="1">
    <location>
        <begin position="33"/>
        <end position="84"/>
    </location>
</feature>
<sequence length="265" mass="29431">MEKRETKTSLGIAVTKSARVVQTASAREIANTAKLLEDGGDDQDEPAYALKSKRKTEDGPLKENKRQERMSKGKGNDGGTSVLRMTRDIDGDADDATVMSEIPCVDLGQVASAQDHKGLPKQKKKRQRHQKQQQQEEDHVFFDPTTIIASHLAIEGIDIGASFRLLQEEAAPVVNDSKKMLTLDQLPRFLAANHIWDTSYQLPGMSDDERDVVQAALCVPVVRLSDQLMSFCRSLVHDLTSKGYICSRNTKSRDQDALLVLLQQT</sequence>
<accession>A0ABQ7JMF6</accession>
<feature type="compositionally biased region" description="Basic and acidic residues" evidence="1">
    <location>
        <begin position="55"/>
        <end position="75"/>
    </location>
</feature>
<dbReference type="Proteomes" id="UP001194696">
    <property type="component" value="Unassembled WGS sequence"/>
</dbReference>
<evidence type="ECO:0000313" key="2">
    <source>
        <dbReference type="EMBL" id="KAG0280983.1"/>
    </source>
</evidence>
<reference evidence="2 3" key="1">
    <citation type="journal article" date="2020" name="Fungal Divers.">
        <title>Resolving the Mortierellaceae phylogeny through synthesis of multi-gene phylogenetics and phylogenomics.</title>
        <authorList>
            <person name="Vandepol N."/>
            <person name="Liber J."/>
            <person name="Desiro A."/>
            <person name="Na H."/>
            <person name="Kennedy M."/>
            <person name="Barry K."/>
            <person name="Grigoriev I.V."/>
            <person name="Miller A.N."/>
            <person name="O'Donnell K."/>
            <person name="Stajich J.E."/>
            <person name="Bonito G."/>
        </authorList>
    </citation>
    <scope>NUCLEOTIDE SEQUENCE [LARGE SCALE GENOMIC DNA]</scope>
    <source>
        <strain evidence="2 3">AD045</strain>
    </source>
</reference>
<gene>
    <name evidence="2" type="ORF">BGZ96_001334</name>
</gene>
<feature type="region of interest" description="Disordered" evidence="1">
    <location>
        <begin position="109"/>
        <end position="138"/>
    </location>
</feature>
<protein>
    <submittedName>
        <fullName evidence="2">Uncharacterized protein</fullName>
    </submittedName>
</protein>
<name>A0ABQ7JMF6_9FUNG</name>